<accession>A0AA39GLU3</accession>
<evidence type="ECO:0000313" key="4">
    <source>
        <dbReference type="Proteomes" id="UP001175261"/>
    </source>
</evidence>
<evidence type="ECO:0000256" key="1">
    <source>
        <dbReference type="SAM" id="MobiDB-lite"/>
    </source>
</evidence>
<evidence type="ECO:0008006" key="5">
    <source>
        <dbReference type="Google" id="ProtNLM"/>
    </source>
</evidence>
<evidence type="ECO:0000256" key="2">
    <source>
        <dbReference type="SAM" id="SignalP"/>
    </source>
</evidence>
<name>A0AA39GLU3_SARSR</name>
<sequence>MRYSNLAILAAATAVSAQRPEDESICDYYTKALLKENTAKNQATLLTLVVNTASTNRNNKAVSVNFLDGGGAAPLQKNMAADNDKSNQYFLLTHLYEFFGSLLGCSQQGMSGFAAYTADPSMYDVHKFMNLNDAEMTYFITQVGMSAASFGVAEADVTAVGESLGKIFNVRCAPAAEVIKAQGPQLQSICIADDCPLAENAVCDKYDKAVEPQPASSSNATASGTSTVAATGTGMKPTGTGTSTGAPGTVETGAAAAHGLSVAALIAGLAAFAL</sequence>
<proteinExistence type="predicted"/>
<organism evidence="3 4">
    <name type="scientific">Sarocladium strictum</name>
    <name type="common">Black bundle disease fungus</name>
    <name type="synonym">Acremonium strictum</name>
    <dbReference type="NCBI Taxonomy" id="5046"/>
    <lineage>
        <taxon>Eukaryota</taxon>
        <taxon>Fungi</taxon>
        <taxon>Dikarya</taxon>
        <taxon>Ascomycota</taxon>
        <taxon>Pezizomycotina</taxon>
        <taxon>Sordariomycetes</taxon>
        <taxon>Hypocreomycetidae</taxon>
        <taxon>Hypocreales</taxon>
        <taxon>Sarocladiaceae</taxon>
        <taxon>Sarocladium</taxon>
    </lineage>
</organism>
<feature type="chain" id="PRO_5041245656" description="Secreted protein" evidence="2">
    <location>
        <begin position="18"/>
        <end position="274"/>
    </location>
</feature>
<feature type="region of interest" description="Disordered" evidence="1">
    <location>
        <begin position="211"/>
        <end position="245"/>
    </location>
</feature>
<feature type="signal peptide" evidence="2">
    <location>
        <begin position="1"/>
        <end position="17"/>
    </location>
</feature>
<dbReference type="Proteomes" id="UP001175261">
    <property type="component" value="Unassembled WGS sequence"/>
</dbReference>
<keyword evidence="2" id="KW-0732">Signal</keyword>
<dbReference type="AlphaFoldDB" id="A0AA39GLU3"/>
<keyword evidence="4" id="KW-1185">Reference proteome</keyword>
<protein>
    <recommendedName>
        <fullName evidence="5">Secreted protein</fullName>
    </recommendedName>
</protein>
<comment type="caution">
    <text evidence="3">The sequence shown here is derived from an EMBL/GenBank/DDBJ whole genome shotgun (WGS) entry which is preliminary data.</text>
</comment>
<reference evidence="3" key="1">
    <citation type="submission" date="2022-10" db="EMBL/GenBank/DDBJ databases">
        <title>Determination and structural analysis of whole genome sequence of Sarocladium strictum F4-1.</title>
        <authorList>
            <person name="Hu L."/>
            <person name="Jiang Y."/>
        </authorList>
    </citation>
    <scope>NUCLEOTIDE SEQUENCE</scope>
    <source>
        <strain evidence="3">F4-1</strain>
    </source>
</reference>
<evidence type="ECO:0000313" key="3">
    <source>
        <dbReference type="EMBL" id="KAK0388978.1"/>
    </source>
</evidence>
<feature type="compositionally biased region" description="Low complexity" evidence="1">
    <location>
        <begin position="215"/>
        <end position="245"/>
    </location>
</feature>
<gene>
    <name evidence="3" type="ORF">NLU13_2555</name>
</gene>
<dbReference type="EMBL" id="JAPDFR010000002">
    <property type="protein sequence ID" value="KAK0388978.1"/>
    <property type="molecule type" value="Genomic_DNA"/>
</dbReference>